<protein>
    <submittedName>
        <fullName evidence="1">Uncharacterized protein</fullName>
    </submittedName>
</protein>
<dbReference type="EMBL" id="MT144285">
    <property type="protein sequence ID" value="QJA51724.1"/>
    <property type="molecule type" value="Genomic_DNA"/>
</dbReference>
<proteinExistence type="predicted"/>
<evidence type="ECO:0000313" key="1">
    <source>
        <dbReference type="EMBL" id="QJA51724.1"/>
    </source>
</evidence>
<gene>
    <name evidence="1" type="ORF">TM448A02269_0005</name>
</gene>
<sequence length="49" mass="5596">MNPDYGKGQEIAEIIEDLIKMVATLARLEFKTPPHDVAAWVVTELTKRR</sequence>
<name>A0A6H1ZVX6_9ZZZZ</name>
<accession>A0A6H1ZVX6</accession>
<reference evidence="1" key="1">
    <citation type="submission" date="2020-03" db="EMBL/GenBank/DDBJ databases">
        <title>The deep terrestrial virosphere.</title>
        <authorList>
            <person name="Holmfeldt K."/>
            <person name="Nilsson E."/>
            <person name="Simone D."/>
            <person name="Lopez-Fernandez M."/>
            <person name="Wu X."/>
            <person name="de Brujin I."/>
            <person name="Lundin D."/>
            <person name="Andersson A."/>
            <person name="Bertilsson S."/>
            <person name="Dopson M."/>
        </authorList>
    </citation>
    <scope>NUCLEOTIDE SEQUENCE</scope>
    <source>
        <strain evidence="1">TM448A02269</strain>
    </source>
</reference>
<organism evidence="1">
    <name type="scientific">viral metagenome</name>
    <dbReference type="NCBI Taxonomy" id="1070528"/>
    <lineage>
        <taxon>unclassified sequences</taxon>
        <taxon>metagenomes</taxon>
        <taxon>organismal metagenomes</taxon>
    </lineage>
</organism>
<dbReference type="AlphaFoldDB" id="A0A6H1ZVX6"/>